<evidence type="ECO:0000256" key="1">
    <source>
        <dbReference type="ARBA" id="ARBA00004496"/>
    </source>
</evidence>
<feature type="compositionally biased region" description="Acidic residues" evidence="6">
    <location>
        <begin position="303"/>
        <end position="314"/>
    </location>
</feature>
<sequence>EEEEEIPINAPTASFDSNLGKHLISQTRTILEELEQKNAQHCIHGARNAWIIKPAGKSRGRGIQVMRELDEMFKATESDGYQWICQKYIEQPQLVHGYKFDIRQWVLVEDWNPLKVYIWQQPYLRFAGQKYDNSLSSLSEYMHLVNNSIIKYMDGFQEKNDDLDASGYMWFRQQYEGWLHGTHCKCKRHSTPWLTPPSYTCDTFGVKWEDVKFTAKDEDDEDDGDRDQVPATTEIRANPSSSHPPSDALAQDVEQPTENEEPRPESPTESEETSCQEPSHESPKADANTPSRASEKNQKEAEVDQQSDNDDDDPDHVCENLWETCIKPQINDIVTMSLLCVVDSITHRKNSYELYGYDFMLSPGSDGRPKVWLIEVNSSPACDYSTPVTTPLVKKMMEDTAKIMVDKRTDPDCDTGEWELLKHNYNK</sequence>
<evidence type="ECO:0000256" key="3">
    <source>
        <dbReference type="ARBA" id="ARBA00022598"/>
    </source>
</evidence>
<evidence type="ECO:0000256" key="5">
    <source>
        <dbReference type="ARBA" id="ARBA00022840"/>
    </source>
</evidence>
<dbReference type="EMBL" id="FJ600263">
    <property type="protein sequence ID" value="ACU45271.1"/>
    <property type="molecule type" value="mRNA"/>
</dbReference>
<proteinExistence type="evidence at transcript level"/>
<dbReference type="GO" id="GO:0070736">
    <property type="term" value="F:protein-glycine ligase activity, initiating"/>
    <property type="evidence" value="ECO:0007669"/>
    <property type="project" value="TreeGrafter"/>
</dbReference>
<dbReference type="PANTHER" id="PTHR45870:SF2">
    <property type="entry name" value="TUBULIN MONOGLYCYLASE TTLL3"/>
    <property type="match status" value="1"/>
</dbReference>
<dbReference type="AlphaFoldDB" id="E8Z741"/>
<evidence type="ECO:0000256" key="6">
    <source>
        <dbReference type="SAM" id="MobiDB-lite"/>
    </source>
</evidence>
<dbReference type="GO" id="GO:0015630">
    <property type="term" value="C:microtubule cytoskeleton"/>
    <property type="evidence" value="ECO:0007669"/>
    <property type="project" value="TreeGrafter"/>
</dbReference>
<dbReference type="GO" id="GO:0005524">
    <property type="term" value="F:ATP binding"/>
    <property type="evidence" value="ECO:0007669"/>
    <property type="project" value="UniProtKB-KW"/>
</dbReference>
<evidence type="ECO:0000256" key="4">
    <source>
        <dbReference type="ARBA" id="ARBA00022741"/>
    </source>
</evidence>
<feature type="non-terminal residue" evidence="7">
    <location>
        <position position="427"/>
    </location>
</feature>
<dbReference type="SUPFAM" id="SSF56059">
    <property type="entry name" value="Glutathione synthetase ATP-binding domain-like"/>
    <property type="match status" value="1"/>
</dbReference>
<evidence type="ECO:0000313" key="7">
    <source>
        <dbReference type="EMBL" id="ACU45271.1"/>
    </source>
</evidence>
<evidence type="ECO:0000256" key="2">
    <source>
        <dbReference type="ARBA" id="ARBA00022490"/>
    </source>
</evidence>
<feature type="region of interest" description="Disordered" evidence="6">
    <location>
        <begin position="233"/>
        <end position="315"/>
    </location>
</feature>
<reference evidence="7" key="2">
    <citation type="book" date="2010" name="PROCEEDINGS OF 13TH INTERNATIONAL CONFERENCE ON HARMFUL ALGAE" publisher="International Society For The Study of Harmful Algae" city="Hong Kong, China">
        <title>Dinoflagellate meta-transcriptomics enabled by spliced leader.</title>
        <editorList>
            <person name="Unknown A."/>
        </editorList>
        <authorList>
            <person name="Lin S."/>
            <person name="Zhang H."/>
        </authorList>
    </citation>
    <scope>NUCLEOTIDE SEQUENCE</scope>
    <source>
        <strain evidence="7">CCMP1975</strain>
    </source>
</reference>
<accession>E8Z741</accession>
<dbReference type="PANTHER" id="PTHR45870">
    <property type="entry name" value="TUBULIN MONOGLYCYLASE TTLL3"/>
    <property type="match status" value="1"/>
</dbReference>
<dbReference type="Gene3D" id="3.30.470.20">
    <property type="entry name" value="ATP-grasp fold, B domain"/>
    <property type="match status" value="2"/>
</dbReference>
<dbReference type="PROSITE" id="PS51221">
    <property type="entry name" value="TTL"/>
    <property type="match status" value="1"/>
</dbReference>
<dbReference type="Pfam" id="PF03133">
    <property type="entry name" value="TTL"/>
    <property type="match status" value="2"/>
</dbReference>
<keyword evidence="3 7" id="KW-0436">Ligase</keyword>
<dbReference type="InterPro" id="IPR004344">
    <property type="entry name" value="TTL/TTLL_fam"/>
</dbReference>
<feature type="non-terminal residue" evidence="7">
    <location>
        <position position="1"/>
    </location>
</feature>
<dbReference type="GO" id="GO:0005737">
    <property type="term" value="C:cytoplasm"/>
    <property type="evidence" value="ECO:0007669"/>
    <property type="project" value="UniProtKB-SubCell"/>
</dbReference>
<name>E8Z741_KARVE</name>
<keyword evidence="2" id="KW-0963">Cytoplasm</keyword>
<feature type="compositionally biased region" description="Basic and acidic residues" evidence="6">
    <location>
        <begin position="293"/>
        <end position="302"/>
    </location>
</feature>
<protein>
    <submittedName>
        <fullName evidence="7">Tubulin tyrosine ligase-like</fullName>
    </submittedName>
</protein>
<comment type="subcellular location">
    <subcellularLocation>
        <location evidence="1">Cytoplasm</location>
    </subcellularLocation>
</comment>
<keyword evidence="5" id="KW-0067">ATP-binding</keyword>
<reference evidence="7" key="1">
    <citation type="submission" date="2008-12" db="EMBL/GenBank/DDBJ databases">
        <authorList>
            <person name="Zhang H."/>
            <person name="Lin S."/>
        </authorList>
    </citation>
    <scope>NUCLEOTIDE SEQUENCE</scope>
    <source>
        <strain evidence="7">CCMP1975</strain>
    </source>
</reference>
<keyword evidence="4" id="KW-0547">Nucleotide-binding</keyword>
<organism evidence="7">
    <name type="scientific">Karlodinium veneficum</name>
    <name type="common">Dinoflagellate</name>
    <name type="synonym">Karlodinium micrum</name>
    <dbReference type="NCBI Taxonomy" id="407301"/>
    <lineage>
        <taxon>Eukaryota</taxon>
        <taxon>Sar</taxon>
        <taxon>Alveolata</taxon>
        <taxon>Dinophyceae</taxon>
        <taxon>Gymnodiniales</taxon>
        <taxon>Kareniaceae</taxon>
        <taxon>Karlodinium</taxon>
    </lineage>
</organism>
<dbReference type="InterPro" id="IPR051437">
    <property type="entry name" value="TTLL_monoglycylase"/>
</dbReference>